<gene>
    <name evidence="2" type="ORF">SAMN05421834_10189</name>
</gene>
<accession>A0A1N6PH10</accession>
<feature type="domain" description="DUF559" evidence="1">
    <location>
        <begin position="219"/>
        <end position="282"/>
    </location>
</feature>
<dbReference type="RefSeq" id="WP_076543401.1">
    <property type="nucleotide sequence ID" value="NZ_FTNC01000001.1"/>
</dbReference>
<dbReference type="EMBL" id="FTNC01000001">
    <property type="protein sequence ID" value="SIQ03655.1"/>
    <property type="molecule type" value="Genomic_DNA"/>
</dbReference>
<evidence type="ECO:0000313" key="3">
    <source>
        <dbReference type="Proteomes" id="UP000185669"/>
    </source>
</evidence>
<keyword evidence="3" id="KW-1185">Reference proteome</keyword>
<name>A0A1N6PH10_9FIRM</name>
<organism evidence="2 3">
    <name type="scientific">Halanaerobium kushneri</name>
    <dbReference type="NCBI Taxonomy" id="56779"/>
    <lineage>
        <taxon>Bacteria</taxon>
        <taxon>Bacillati</taxon>
        <taxon>Bacillota</taxon>
        <taxon>Clostridia</taxon>
        <taxon>Halanaerobiales</taxon>
        <taxon>Halanaerobiaceae</taxon>
        <taxon>Halanaerobium</taxon>
    </lineage>
</organism>
<dbReference type="STRING" id="56779.SAMN05421834_10189"/>
<dbReference type="InterPro" id="IPR007569">
    <property type="entry name" value="DUF559"/>
</dbReference>
<protein>
    <recommendedName>
        <fullName evidence="1">DUF559 domain-containing protein</fullName>
    </recommendedName>
</protein>
<reference evidence="3" key="1">
    <citation type="submission" date="2017-01" db="EMBL/GenBank/DDBJ databases">
        <authorList>
            <person name="Varghese N."/>
            <person name="Submissions S."/>
        </authorList>
    </citation>
    <scope>NUCLEOTIDE SEQUENCE [LARGE SCALE GENOMIC DNA]</scope>
    <source>
        <strain evidence="3">ATCC 700103</strain>
    </source>
</reference>
<dbReference type="InterPro" id="IPR011335">
    <property type="entry name" value="Restrct_endonuc-II-like"/>
</dbReference>
<evidence type="ECO:0000313" key="2">
    <source>
        <dbReference type="EMBL" id="SIQ03655.1"/>
    </source>
</evidence>
<dbReference type="Proteomes" id="UP000185669">
    <property type="component" value="Unassembled WGS sequence"/>
</dbReference>
<sequence>MKKSDINIVKKREMINKECFYDSNIDNTYYSLDINEKNQLYSFNIDNKDLGKILLKLKGQIEMTLGYDKLKDSCDATKEELDQIVNYHVKNHEKCSTCDLKFDHCYKCVFDYETPLEKYLFREYKKRNIDDRDFKEDLEKIKDAHENFESCQGYCKFQNENCYDCILTCQSPLEQIFYLEALKRGLGSKIKLQMIITKEGKIYDDIDKVNKNNILTIPDFYLDKEDQKLCLYTDGFTYHERTEKQAIRDRNIDRELQKMGFEVMRYTTKEVRNNIEDIISSII</sequence>
<dbReference type="Gene3D" id="3.40.960.10">
    <property type="entry name" value="VSR Endonuclease"/>
    <property type="match status" value="1"/>
</dbReference>
<dbReference type="Pfam" id="PF04480">
    <property type="entry name" value="DUF559"/>
    <property type="match status" value="1"/>
</dbReference>
<proteinExistence type="predicted"/>
<dbReference type="SUPFAM" id="SSF52980">
    <property type="entry name" value="Restriction endonuclease-like"/>
    <property type="match status" value="1"/>
</dbReference>
<evidence type="ECO:0000259" key="1">
    <source>
        <dbReference type="Pfam" id="PF04480"/>
    </source>
</evidence>
<dbReference type="AlphaFoldDB" id="A0A1N6PH10"/>